<evidence type="ECO:0000313" key="11">
    <source>
        <dbReference type="EMBL" id="KAJ8102511.1"/>
    </source>
</evidence>
<comment type="subcellular location">
    <subcellularLocation>
        <location evidence="1">Membrane</location>
        <topology evidence="1">Multi-pass membrane protein</topology>
    </subcellularLocation>
</comment>
<reference evidence="11" key="1">
    <citation type="submission" date="2023-03" db="EMBL/GenBank/DDBJ databases">
        <title>Near-Complete genome sequence of Lipomyces tetrasporous NRRL Y-64009, an oleaginous yeast capable of growing on lignocellulosic hydrolysates.</title>
        <authorList>
            <consortium name="Lawrence Berkeley National Laboratory"/>
            <person name="Jagtap S.S."/>
            <person name="Liu J.-J."/>
            <person name="Walukiewicz H.E."/>
            <person name="Pangilinan J."/>
            <person name="Lipzen A."/>
            <person name="Ahrendt S."/>
            <person name="Koriabine M."/>
            <person name="Cobaugh K."/>
            <person name="Salamov A."/>
            <person name="Yoshinaga Y."/>
            <person name="Ng V."/>
            <person name="Daum C."/>
            <person name="Grigoriev I.V."/>
            <person name="Slininger P.J."/>
            <person name="Dien B.S."/>
            <person name="Jin Y.-S."/>
            <person name="Rao C.V."/>
        </authorList>
    </citation>
    <scope>NUCLEOTIDE SEQUENCE</scope>
    <source>
        <strain evidence="11">NRRL Y-64009</strain>
    </source>
</reference>
<dbReference type="PANTHER" id="PTHR28097">
    <property type="entry name" value="PHEROMONE A FACTOR RECEPTOR"/>
    <property type="match status" value="1"/>
</dbReference>
<keyword evidence="8 11" id="KW-0675">Receptor</keyword>
<evidence type="ECO:0000256" key="2">
    <source>
        <dbReference type="ARBA" id="ARBA00011085"/>
    </source>
</evidence>
<keyword evidence="3" id="KW-0589">Pheromone response</keyword>
<dbReference type="AlphaFoldDB" id="A0AAD7QWG7"/>
<keyword evidence="4 10" id="KW-0812">Transmembrane</keyword>
<feature type="transmembrane region" description="Helical" evidence="10">
    <location>
        <begin position="164"/>
        <end position="185"/>
    </location>
</feature>
<feature type="transmembrane region" description="Helical" evidence="10">
    <location>
        <begin position="6"/>
        <end position="23"/>
    </location>
</feature>
<evidence type="ECO:0000256" key="5">
    <source>
        <dbReference type="ARBA" id="ARBA00022989"/>
    </source>
</evidence>
<keyword evidence="6" id="KW-0297">G-protein coupled receptor</keyword>
<feature type="transmembrane region" description="Helical" evidence="10">
    <location>
        <begin position="206"/>
        <end position="230"/>
    </location>
</feature>
<evidence type="ECO:0000256" key="10">
    <source>
        <dbReference type="SAM" id="Phobius"/>
    </source>
</evidence>
<dbReference type="GO" id="GO:0005886">
    <property type="term" value="C:plasma membrane"/>
    <property type="evidence" value="ECO:0007669"/>
    <property type="project" value="TreeGrafter"/>
</dbReference>
<dbReference type="PRINTS" id="PR00899">
    <property type="entry name" value="GPCRSTE3"/>
</dbReference>
<keyword evidence="5 10" id="KW-1133">Transmembrane helix</keyword>
<dbReference type="GeneID" id="80880528"/>
<sequence>MINVPLFVCGVLSLILSASPFFWNFRQRNLSATIFVIYVIIANITIIIQASLYGGPDVYEYWEGKVLCDIIGRLPYVCGTGIICSLASMARTLARILSKKVTLSVSVAQRRRELIVELLLCVGFPLWNLATFYVYQPFRYILLQHSGCIIIFDDSWASFWLNTFWQPFFPIVSAIYSAITIYRYFQRRRQFREVLRSSQSGLTVARFARLLFFCITVMFVELPLAIVTLVTNVKPGIHAFNFSKTHANWNTIPRVVASGTRKDFYYFTIVSVLLFVYFGFGVDARNMYRDWLVALGFRKLFPNSKWLAKHDAYSDTTGSSNYIHSMHSTVSCGTGGSRPTRFDTWETIHDLELGEKFGNVNSNSAFVIGGVQNTDARSENSTLTDGSDPQFLEKAVKVKYEVRIEK</sequence>
<evidence type="ECO:0000256" key="7">
    <source>
        <dbReference type="ARBA" id="ARBA00023136"/>
    </source>
</evidence>
<comment type="similarity">
    <text evidence="2">Belongs to the G-protein coupled receptor 4 family.</text>
</comment>
<dbReference type="EMBL" id="JARPMG010000002">
    <property type="protein sequence ID" value="KAJ8102511.1"/>
    <property type="molecule type" value="Genomic_DNA"/>
</dbReference>
<feature type="transmembrane region" description="Helical" evidence="10">
    <location>
        <begin position="264"/>
        <end position="282"/>
    </location>
</feature>
<keyword evidence="9" id="KW-0807">Transducer</keyword>
<dbReference type="Proteomes" id="UP001217417">
    <property type="component" value="Unassembled WGS sequence"/>
</dbReference>
<evidence type="ECO:0000256" key="9">
    <source>
        <dbReference type="ARBA" id="ARBA00023224"/>
    </source>
</evidence>
<comment type="caution">
    <text evidence="11">The sequence shown here is derived from an EMBL/GenBank/DDBJ whole genome shotgun (WGS) entry which is preliminary data.</text>
</comment>
<dbReference type="PANTHER" id="PTHR28097:SF1">
    <property type="entry name" value="PHEROMONE A FACTOR RECEPTOR"/>
    <property type="match status" value="1"/>
</dbReference>
<evidence type="ECO:0000313" key="12">
    <source>
        <dbReference type="Proteomes" id="UP001217417"/>
    </source>
</evidence>
<dbReference type="RefSeq" id="XP_056045961.1">
    <property type="nucleotide sequence ID" value="XM_056185362.1"/>
</dbReference>
<dbReference type="InterPro" id="IPR001499">
    <property type="entry name" value="GPCR_STE3"/>
</dbReference>
<name>A0AAD7QWG7_9ASCO</name>
<dbReference type="Pfam" id="PF02076">
    <property type="entry name" value="STE3"/>
    <property type="match status" value="1"/>
</dbReference>
<evidence type="ECO:0000256" key="4">
    <source>
        <dbReference type="ARBA" id="ARBA00022692"/>
    </source>
</evidence>
<keyword evidence="7 10" id="KW-0472">Membrane</keyword>
<organism evidence="11 12">
    <name type="scientific">Lipomyces tetrasporus</name>
    <dbReference type="NCBI Taxonomy" id="54092"/>
    <lineage>
        <taxon>Eukaryota</taxon>
        <taxon>Fungi</taxon>
        <taxon>Dikarya</taxon>
        <taxon>Ascomycota</taxon>
        <taxon>Saccharomycotina</taxon>
        <taxon>Lipomycetes</taxon>
        <taxon>Lipomycetales</taxon>
        <taxon>Lipomycetaceae</taxon>
        <taxon>Lipomyces</taxon>
    </lineage>
</organism>
<protein>
    <submittedName>
        <fullName evidence="11">Pheromone A receptor-domain-containing protein</fullName>
    </submittedName>
</protein>
<evidence type="ECO:0000256" key="6">
    <source>
        <dbReference type="ARBA" id="ARBA00023040"/>
    </source>
</evidence>
<evidence type="ECO:0000256" key="8">
    <source>
        <dbReference type="ARBA" id="ARBA00023170"/>
    </source>
</evidence>
<feature type="transmembrane region" description="Helical" evidence="10">
    <location>
        <begin position="74"/>
        <end position="94"/>
    </location>
</feature>
<dbReference type="GO" id="GO:0004932">
    <property type="term" value="F:mating-type factor pheromone receptor activity"/>
    <property type="evidence" value="ECO:0007669"/>
    <property type="project" value="InterPro"/>
</dbReference>
<feature type="transmembrane region" description="Helical" evidence="10">
    <location>
        <begin position="114"/>
        <end position="135"/>
    </location>
</feature>
<accession>A0AAD7QWG7</accession>
<feature type="transmembrane region" description="Helical" evidence="10">
    <location>
        <begin position="35"/>
        <end position="54"/>
    </location>
</feature>
<gene>
    <name evidence="11" type="ORF">POJ06DRAFT_205726</name>
</gene>
<evidence type="ECO:0000256" key="1">
    <source>
        <dbReference type="ARBA" id="ARBA00004141"/>
    </source>
</evidence>
<evidence type="ECO:0000256" key="3">
    <source>
        <dbReference type="ARBA" id="ARBA00022507"/>
    </source>
</evidence>
<dbReference type="GO" id="GO:0000750">
    <property type="term" value="P:pheromone-dependent signal transduction involved in conjugation with cellular fusion"/>
    <property type="evidence" value="ECO:0007669"/>
    <property type="project" value="TreeGrafter"/>
</dbReference>
<keyword evidence="12" id="KW-1185">Reference proteome</keyword>
<proteinExistence type="inferred from homology"/>